<name>A0A6P4CDI0_ARADU</name>
<dbReference type="RefSeq" id="XP_015949297.1">
    <property type="nucleotide sequence ID" value="XM_016093811.1"/>
</dbReference>
<proteinExistence type="predicted"/>
<feature type="compositionally biased region" description="Polar residues" evidence="1">
    <location>
        <begin position="136"/>
        <end position="157"/>
    </location>
</feature>
<reference evidence="2" key="1">
    <citation type="journal article" date="2016" name="Nat. Genet.">
        <title>The genome sequences of Arachis duranensis and Arachis ipaensis, the diploid ancestors of cultivated peanut.</title>
        <authorList>
            <person name="Bertioli D.J."/>
            <person name="Cannon S.B."/>
            <person name="Froenicke L."/>
            <person name="Huang G."/>
            <person name="Farmer A.D."/>
            <person name="Cannon E.K."/>
            <person name="Liu X."/>
            <person name="Gao D."/>
            <person name="Clevenger J."/>
            <person name="Dash S."/>
            <person name="Ren L."/>
            <person name="Moretzsohn M.C."/>
            <person name="Shirasawa K."/>
            <person name="Huang W."/>
            <person name="Vidigal B."/>
            <person name="Abernathy B."/>
            <person name="Chu Y."/>
            <person name="Niederhuth C.E."/>
            <person name="Umale P."/>
            <person name="Araujo A.C."/>
            <person name="Kozik A."/>
            <person name="Kim K.D."/>
            <person name="Burow M.D."/>
            <person name="Varshney R.K."/>
            <person name="Wang X."/>
            <person name="Zhang X."/>
            <person name="Barkley N."/>
            <person name="Guimaraes P.M."/>
            <person name="Isobe S."/>
            <person name="Guo B."/>
            <person name="Liao B."/>
            <person name="Stalker H.T."/>
            <person name="Schmitz R.J."/>
            <person name="Scheffler B.E."/>
            <person name="Leal-Bertioli S.C."/>
            <person name="Xun X."/>
            <person name="Jackson S.A."/>
            <person name="Michelmore R."/>
            <person name="Ozias-Akins P."/>
        </authorList>
    </citation>
    <scope>NUCLEOTIDE SEQUENCE [LARGE SCALE GENOMIC DNA]</scope>
    <source>
        <strain evidence="2">cv. V14167</strain>
    </source>
</reference>
<feature type="region of interest" description="Disordered" evidence="1">
    <location>
        <begin position="226"/>
        <end position="266"/>
    </location>
</feature>
<gene>
    <name evidence="3" type="primary">LOC107474211</name>
</gene>
<dbReference type="Proteomes" id="UP000515211">
    <property type="component" value="Chromosome 2"/>
</dbReference>
<reference evidence="3" key="2">
    <citation type="submission" date="2025-08" db="UniProtKB">
        <authorList>
            <consortium name="RefSeq"/>
        </authorList>
    </citation>
    <scope>IDENTIFICATION</scope>
    <source>
        <tissue evidence="3">Whole plant</tissue>
    </source>
</reference>
<dbReference type="PANTHER" id="PTHR33067">
    <property type="entry name" value="RNA-DIRECTED DNA POLYMERASE-RELATED"/>
    <property type="match status" value="1"/>
</dbReference>
<feature type="compositionally biased region" description="Basic and acidic residues" evidence="1">
    <location>
        <begin position="227"/>
        <end position="252"/>
    </location>
</feature>
<dbReference type="GeneID" id="107474211"/>
<dbReference type="OrthoDB" id="1424208at2759"/>
<keyword evidence="2" id="KW-1185">Reference proteome</keyword>
<accession>A0A6P4CDI0</accession>
<feature type="region of interest" description="Disordered" evidence="1">
    <location>
        <begin position="136"/>
        <end position="180"/>
    </location>
</feature>
<dbReference type="AlphaFoldDB" id="A0A6P4CDI0"/>
<feature type="compositionally biased region" description="Low complexity" evidence="1">
    <location>
        <begin position="158"/>
        <end position="171"/>
    </location>
</feature>
<dbReference type="PANTHER" id="PTHR33067:SF9">
    <property type="entry name" value="RNA-DIRECTED DNA POLYMERASE"/>
    <property type="match status" value="1"/>
</dbReference>
<protein>
    <submittedName>
        <fullName evidence="3">Uncharacterized protein LOC107474211</fullName>
    </submittedName>
</protein>
<evidence type="ECO:0000313" key="3">
    <source>
        <dbReference type="RefSeq" id="XP_015949297.1"/>
    </source>
</evidence>
<evidence type="ECO:0000256" key="1">
    <source>
        <dbReference type="SAM" id="MobiDB-lite"/>
    </source>
</evidence>
<evidence type="ECO:0000313" key="2">
    <source>
        <dbReference type="Proteomes" id="UP000515211"/>
    </source>
</evidence>
<dbReference type="KEGG" id="adu:107474211"/>
<organism evidence="2 3">
    <name type="scientific">Arachis duranensis</name>
    <name type="common">Wild peanut</name>
    <dbReference type="NCBI Taxonomy" id="130453"/>
    <lineage>
        <taxon>Eukaryota</taxon>
        <taxon>Viridiplantae</taxon>
        <taxon>Streptophyta</taxon>
        <taxon>Embryophyta</taxon>
        <taxon>Tracheophyta</taxon>
        <taxon>Spermatophyta</taxon>
        <taxon>Magnoliopsida</taxon>
        <taxon>eudicotyledons</taxon>
        <taxon>Gunneridae</taxon>
        <taxon>Pentapetalae</taxon>
        <taxon>rosids</taxon>
        <taxon>fabids</taxon>
        <taxon>Fabales</taxon>
        <taxon>Fabaceae</taxon>
        <taxon>Papilionoideae</taxon>
        <taxon>50 kb inversion clade</taxon>
        <taxon>dalbergioids sensu lato</taxon>
        <taxon>Dalbergieae</taxon>
        <taxon>Pterocarpus clade</taxon>
        <taxon>Arachis</taxon>
    </lineage>
</organism>
<sequence>MKKTIEEAIDVIEIVADNEYFYDSERSNNRGVMKLNKMDAILAQNKMITKKLADLTKQMEKNHAVAIHTKLSPQSESNTEEGVDWEQANYIGNSSRQEHDPYFKTYNPGWKNHPNFWWGNQPNQNQNHRLHNFNQFNNSTHHNSNQSLYQPSQNNYSQPPYQAQANQPQHPISTPPSEDKLSSIKAMLANLCMESDDMKKLKEEVRSNLQNQDAAIQKLEVQIGSGKELKETSKETQKEEAEGSSSDKEEAQTHAPNPPKEKEVLRSYVPKAPYPQRLMKNAKDNQFSKFLEIFKRLQINIPFAEVLEQMPLYAKFLKELMTKKRSWRNDKTVVLTEECSTIIQYKLRQKLKDPGSFQIPCIIGEITVEKALCDLEPS</sequence>